<evidence type="ECO:0000313" key="3">
    <source>
        <dbReference type="Proteomes" id="UP000053237"/>
    </source>
</evidence>
<evidence type="ECO:0000256" key="1">
    <source>
        <dbReference type="SAM" id="Coils"/>
    </source>
</evidence>
<organism evidence="2 3">
    <name type="scientific">Albugo candida</name>
    <dbReference type="NCBI Taxonomy" id="65357"/>
    <lineage>
        <taxon>Eukaryota</taxon>
        <taxon>Sar</taxon>
        <taxon>Stramenopiles</taxon>
        <taxon>Oomycota</taxon>
        <taxon>Peronosporomycetes</taxon>
        <taxon>Albuginales</taxon>
        <taxon>Albuginaceae</taxon>
        <taxon>Albugo</taxon>
    </lineage>
</organism>
<dbReference type="EMBL" id="CAIX01000117">
    <property type="protein sequence ID" value="CCI46116.1"/>
    <property type="molecule type" value="Genomic_DNA"/>
</dbReference>
<proteinExistence type="predicted"/>
<dbReference type="STRING" id="65357.A0A024GHW6"/>
<keyword evidence="1" id="KW-0175">Coiled coil</keyword>
<name>A0A024GHW6_9STRA</name>
<dbReference type="InParanoid" id="A0A024GHW6"/>
<dbReference type="OrthoDB" id="5516652at2759"/>
<sequence length="563" mass="64986">MPAKTAALQLRLDALSDGIKVALAEGDSNDFDSIVAHFSHTRISQLAMQVIEWREDSKTLVKSIDRQLDISRELRSTDTLKILNNESEMIQSTDGLFSQVDPSLSQKSDKIDELAFIRMLRSDLLLLYEYRLTLHRRCMQEERDSQYDENTDSDVERRILVMEQVEKEAQKISGLLQRIKREEKEKQQRVTVQQRIFRDLLYLKSELMLHVTQDNLKICEWLNSEFGFNNDPSDRTKHSDGEKIQCHMRSPLMALRYIDEPQDDLLASNDVQAFVILMEKLQTLYQKARHRSNKTGESKQSLEHQFTTAGAAMSVPFTPHVHSAPRTEGNALVDSPLHPNIQKNNFAESVVPETATMLYLEDQVAYHRAKSIQEQESRNWEQRIYLTNIERLENMAVASSKAVEALELNVELVTNLYKTLNEANTAQEHYLKRVMQERDSLAKLLTVEIRKFSALKHDNERKDKLIQIAMGARHTMQQFAQSQQQLALTATESLQNMEIQLGIKTKLLADDQLKFGEISQKVKLSEMELKSAQAEIYELKKRLEPFLISQEIVSIQSEDHDVN</sequence>
<dbReference type="Proteomes" id="UP000053237">
    <property type="component" value="Unassembled WGS sequence"/>
</dbReference>
<dbReference type="AlphaFoldDB" id="A0A024GHW6"/>
<reference evidence="2 3" key="1">
    <citation type="submission" date="2012-05" db="EMBL/GenBank/DDBJ databases">
        <title>Recombination and specialization in a pathogen metapopulation.</title>
        <authorList>
            <person name="Gardiner A."/>
            <person name="Kemen E."/>
            <person name="Schultz-Larsen T."/>
            <person name="MacLean D."/>
            <person name="Van Oosterhout C."/>
            <person name="Jones J.D.G."/>
        </authorList>
    </citation>
    <scope>NUCLEOTIDE SEQUENCE [LARGE SCALE GENOMIC DNA]</scope>
    <source>
        <strain evidence="2 3">Ac Nc2</strain>
    </source>
</reference>
<protein>
    <submittedName>
        <fullName evidence="2">Uncharacterized protein</fullName>
    </submittedName>
</protein>
<gene>
    <name evidence="2" type="ORF">BN9_070450</name>
</gene>
<accession>A0A024GHW6</accession>
<feature type="coiled-coil region" evidence="1">
    <location>
        <begin position="389"/>
        <end position="423"/>
    </location>
</feature>
<comment type="caution">
    <text evidence="2">The sequence shown here is derived from an EMBL/GenBank/DDBJ whole genome shotgun (WGS) entry which is preliminary data.</text>
</comment>
<keyword evidence="3" id="KW-1185">Reference proteome</keyword>
<evidence type="ECO:0000313" key="2">
    <source>
        <dbReference type="EMBL" id="CCI46116.1"/>
    </source>
</evidence>